<name>A0A852SQB1_9MICO</name>
<dbReference type="SUPFAM" id="SSF53474">
    <property type="entry name" value="alpha/beta-Hydrolases"/>
    <property type="match status" value="1"/>
</dbReference>
<feature type="domain" description="AB hydrolase-1" evidence="1">
    <location>
        <begin position="23"/>
        <end position="250"/>
    </location>
</feature>
<evidence type="ECO:0000259" key="1">
    <source>
        <dbReference type="Pfam" id="PF12697"/>
    </source>
</evidence>
<dbReference type="EMBL" id="JACCBM010000001">
    <property type="protein sequence ID" value="NYD70982.1"/>
    <property type="molecule type" value="Genomic_DNA"/>
</dbReference>
<dbReference type="Proteomes" id="UP000549913">
    <property type="component" value="Unassembled WGS sequence"/>
</dbReference>
<comment type="caution">
    <text evidence="2">The sequence shown here is derived from an EMBL/GenBank/DDBJ whole genome shotgun (WGS) entry which is preliminary data.</text>
</comment>
<keyword evidence="3" id="KW-1185">Reference proteome</keyword>
<protein>
    <submittedName>
        <fullName evidence="2">Pimeloyl-ACP methyl ester carboxylesterase</fullName>
    </submittedName>
</protein>
<dbReference type="GO" id="GO:0003824">
    <property type="term" value="F:catalytic activity"/>
    <property type="evidence" value="ECO:0007669"/>
    <property type="project" value="UniProtKB-ARBA"/>
</dbReference>
<dbReference type="InterPro" id="IPR029058">
    <property type="entry name" value="AB_hydrolase_fold"/>
</dbReference>
<dbReference type="InterPro" id="IPR000073">
    <property type="entry name" value="AB_hydrolase_1"/>
</dbReference>
<reference evidence="2 3" key="1">
    <citation type="submission" date="2020-07" db="EMBL/GenBank/DDBJ databases">
        <title>Sequencing the genomes of 1000 actinobacteria strains.</title>
        <authorList>
            <person name="Klenk H.-P."/>
        </authorList>
    </citation>
    <scope>NUCLEOTIDE SEQUENCE [LARGE SCALE GENOMIC DNA]</scope>
    <source>
        <strain evidence="2 3">DSM 26474</strain>
    </source>
</reference>
<dbReference type="PANTHER" id="PTHR43689">
    <property type="entry name" value="HYDROLASE"/>
    <property type="match status" value="1"/>
</dbReference>
<evidence type="ECO:0000313" key="2">
    <source>
        <dbReference type="EMBL" id="NYD70982.1"/>
    </source>
</evidence>
<proteinExistence type="predicted"/>
<accession>A0A852SQB1</accession>
<dbReference type="RefSeq" id="WP_179548022.1">
    <property type="nucleotide sequence ID" value="NZ_BSEW01000002.1"/>
</dbReference>
<dbReference type="PRINTS" id="PR00111">
    <property type="entry name" value="ABHYDROLASE"/>
</dbReference>
<dbReference type="Gene3D" id="3.40.50.1820">
    <property type="entry name" value="alpha/beta hydrolase"/>
    <property type="match status" value="1"/>
</dbReference>
<dbReference type="AlphaFoldDB" id="A0A852SQB1"/>
<sequence length="260" mass="26909">MVLEFVSRASVVEAGEVGQPLALVLHGGGGPRTVAPLVGHLGKGRRVLASTHPGWEGTALPESLTSVAQLAADYLELLAEEPRDGGVTVVGSSIGGWIALEMAVQAAKDARFERLIGSVIVIDSVGVEVAGEPIADFFSLSPRQLAELAWHDADRGYLDPAGFSVEQRAVLAGNAHAMKAIAGSGMADPTLLGRLSAVSVPTLVVWGASDRVVTPSYGRALATAVPGAEFAEVEQAGHLPHLEQPAATFAVIERFLGATR</sequence>
<organism evidence="2 3">
    <name type="scientific">Herbiconiux flava</name>
    <dbReference type="NCBI Taxonomy" id="881268"/>
    <lineage>
        <taxon>Bacteria</taxon>
        <taxon>Bacillati</taxon>
        <taxon>Actinomycetota</taxon>
        <taxon>Actinomycetes</taxon>
        <taxon>Micrococcales</taxon>
        <taxon>Microbacteriaceae</taxon>
        <taxon>Herbiconiux</taxon>
    </lineage>
</organism>
<evidence type="ECO:0000313" key="3">
    <source>
        <dbReference type="Proteomes" id="UP000549913"/>
    </source>
</evidence>
<dbReference type="PANTHER" id="PTHR43689:SF8">
    <property type="entry name" value="ALPHA_BETA-HYDROLASES SUPERFAMILY PROTEIN"/>
    <property type="match status" value="1"/>
</dbReference>
<gene>
    <name evidence="2" type="ORF">BJ984_002140</name>
</gene>
<dbReference type="Pfam" id="PF12697">
    <property type="entry name" value="Abhydrolase_6"/>
    <property type="match status" value="1"/>
</dbReference>